<evidence type="ECO:0000259" key="3">
    <source>
        <dbReference type="PROSITE" id="PS50405"/>
    </source>
</evidence>
<accession>A0A5E4NNB7</accession>
<dbReference type="EMBL" id="CABPRJ010002052">
    <property type="protein sequence ID" value="VVC42913.1"/>
    <property type="molecule type" value="Genomic_DNA"/>
</dbReference>
<dbReference type="CDD" id="cd00299">
    <property type="entry name" value="GST_C_family"/>
    <property type="match status" value="1"/>
</dbReference>
<gene>
    <name evidence="4" type="ORF">CINCED_3A015488</name>
</gene>
<dbReference type="SUPFAM" id="SSF47616">
    <property type="entry name" value="GST C-terminal domain-like"/>
    <property type="match status" value="1"/>
</dbReference>
<evidence type="ECO:0000313" key="4">
    <source>
        <dbReference type="EMBL" id="VVC42913.1"/>
    </source>
</evidence>
<proteinExistence type="predicted"/>
<keyword evidence="4" id="KW-0808">Transferase</keyword>
<dbReference type="OrthoDB" id="422574at2759"/>
<dbReference type="PROSITE" id="PS50404">
    <property type="entry name" value="GST_NTER"/>
    <property type="match status" value="1"/>
</dbReference>
<comment type="subunit">
    <text evidence="1">Homodimer.</text>
</comment>
<dbReference type="GO" id="GO:0006749">
    <property type="term" value="P:glutathione metabolic process"/>
    <property type="evidence" value="ECO:0007669"/>
    <property type="project" value="TreeGrafter"/>
</dbReference>
<dbReference type="CDD" id="cd00570">
    <property type="entry name" value="GST_N_family"/>
    <property type="match status" value="1"/>
</dbReference>
<dbReference type="InterPro" id="IPR004046">
    <property type="entry name" value="GST_C"/>
</dbReference>
<feature type="domain" description="GST N-terminal" evidence="2">
    <location>
        <begin position="1"/>
        <end position="37"/>
    </location>
</feature>
<dbReference type="InterPro" id="IPR036282">
    <property type="entry name" value="Glutathione-S-Trfase_C_sf"/>
</dbReference>
<protein>
    <submittedName>
        <fullName evidence="4">Thioredoxin-like fold,Glutathione S-transferase, C-terminal,Glutathione S-transferase, C-terminal</fullName>
    </submittedName>
</protein>
<name>A0A5E4NNB7_9HEMI</name>
<dbReference type="SFLD" id="SFLDS00019">
    <property type="entry name" value="Glutathione_Transferase_(cytos"/>
    <property type="match status" value="1"/>
</dbReference>
<dbReference type="InterPro" id="IPR004045">
    <property type="entry name" value="Glutathione_S-Trfase_N"/>
</dbReference>
<evidence type="ECO:0000313" key="5">
    <source>
        <dbReference type="Proteomes" id="UP000325440"/>
    </source>
</evidence>
<dbReference type="Pfam" id="PF13417">
    <property type="entry name" value="GST_N_3"/>
    <property type="match status" value="1"/>
</dbReference>
<dbReference type="Proteomes" id="UP000325440">
    <property type="component" value="Unassembled WGS sequence"/>
</dbReference>
<dbReference type="PANTHER" id="PTHR43969:SF9">
    <property type="entry name" value="GLUTATHIONE S TRANSFERASE D10, ISOFORM A-RELATED"/>
    <property type="match status" value="1"/>
</dbReference>
<dbReference type="InterPro" id="IPR040079">
    <property type="entry name" value="Glutathione_S-Trfase"/>
</dbReference>
<dbReference type="Pfam" id="PF00043">
    <property type="entry name" value="GST_C"/>
    <property type="match status" value="1"/>
</dbReference>
<dbReference type="PANTHER" id="PTHR43969">
    <property type="entry name" value="GLUTATHIONE S TRANSFERASE D10, ISOFORM A-RELATED"/>
    <property type="match status" value="1"/>
</dbReference>
<evidence type="ECO:0000256" key="1">
    <source>
        <dbReference type="ARBA" id="ARBA00011738"/>
    </source>
</evidence>
<sequence length="177" mass="20756">MEINPVGQVPVLINNRFVITDSGAICEYLEETYNDTTRLFGSSIIIKSKVRALINWFDNKFYNEVTKYIINERIILDRNPDSRFLHAARHNLTYHIEYIEYLINKNVWLVTDKFTLADITLASHISVIDYAGSFPWEKSKIIKEWYSIVKSMPCFRETLSDRVPGLTPPQHYTELDF</sequence>
<dbReference type="InterPro" id="IPR036249">
    <property type="entry name" value="Thioredoxin-like_sf"/>
</dbReference>
<feature type="domain" description="GST C-terminal" evidence="3">
    <location>
        <begin position="43"/>
        <end position="175"/>
    </location>
</feature>
<dbReference type="PROSITE" id="PS50405">
    <property type="entry name" value="GST_CTER"/>
    <property type="match status" value="1"/>
</dbReference>
<dbReference type="Gene3D" id="3.40.30.10">
    <property type="entry name" value="Glutaredoxin"/>
    <property type="match status" value="1"/>
</dbReference>
<organism evidence="4 5">
    <name type="scientific">Cinara cedri</name>
    <dbReference type="NCBI Taxonomy" id="506608"/>
    <lineage>
        <taxon>Eukaryota</taxon>
        <taxon>Metazoa</taxon>
        <taxon>Ecdysozoa</taxon>
        <taxon>Arthropoda</taxon>
        <taxon>Hexapoda</taxon>
        <taxon>Insecta</taxon>
        <taxon>Pterygota</taxon>
        <taxon>Neoptera</taxon>
        <taxon>Paraneoptera</taxon>
        <taxon>Hemiptera</taxon>
        <taxon>Sternorrhyncha</taxon>
        <taxon>Aphidomorpha</taxon>
        <taxon>Aphidoidea</taxon>
        <taxon>Aphididae</taxon>
        <taxon>Lachninae</taxon>
        <taxon>Cinara</taxon>
    </lineage>
</organism>
<dbReference type="GO" id="GO:0004364">
    <property type="term" value="F:glutathione transferase activity"/>
    <property type="evidence" value="ECO:0007669"/>
    <property type="project" value="TreeGrafter"/>
</dbReference>
<dbReference type="AlphaFoldDB" id="A0A5E4NNB7"/>
<dbReference type="Gene3D" id="1.20.1050.10">
    <property type="match status" value="1"/>
</dbReference>
<reference evidence="4 5" key="1">
    <citation type="submission" date="2019-08" db="EMBL/GenBank/DDBJ databases">
        <authorList>
            <person name="Alioto T."/>
            <person name="Alioto T."/>
            <person name="Gomez Garrido J."/>
        </authorList>
    </citation>
    <scope>NUCLEOTIDE SEQUENCE [LARGE SCALE GENOMIC DNA]</scope>
</reference>
<dbReference type="SUPFAM" id="SSF52833">
    <property type="entry name" value="Thioredoxin-like"/>
    <property type="match status" value="1"/>
</dbReference>
<evidence type="ECO:0000259" key="2">
    <source>
        <dbReference type="PROSITE" id="PS50404"/>
    </source>
</evidence>
<keyword evidence="5" id="KW-1185">Reference proteome</keyword>
<dbReference type="SFLD" id="SFLDG00358">
    <property type="entry name" value="Main_(cytGST)"/>
    <property type="match status" value="1"/>
</dbReference>
<dbReference type="InterPro" id="IPR010987">
    <property type="entry name" value="Glutathione-S-Trfase_C-like"/>
</dbReference>